<accession>A0AAE9MFR3</accession>
<dbReference type="CDD" id="cd04301">
    <property type="entry name" value="NAT_SF"/>
    <property type="match status" value="1"/>
</dbReference>
<evidence type="ECO:0000313" key="2">
    <source>
        <dbReference type="EMBL" id="USV57754.1"/>
    </source>
</evidence>
<feature type="domain" description="N-acetyltransferase" evidence="1">
    <location>
        <begin position="4"/>
        <end position="164"/>
    </location>
</feature>
<dbReference type="Proteomes" id="UP001056890">
    <property type="component" value="Chromosome"/>
</dbReference>
<proteinExistence type="predicted"/>
<dbReference type="AlphaFoldDB" id="A0AAE9MFR3"/>
<gene>
    <name evidence="2" type="ORF">NHF51_00685</name>
</gene>
<dbReference type="PROSITE" id="PS51186">
    <property type="entry name" value="GNAT"/>
    <property type="match status" value="1"/>
</dbReference>
<dbReference type="Gene3D" id="3.40.630.30">
    <property type="match status" value="1"/>
</dbReference>
<keyword evidence="3" id="KW-1185">Reference proteome</keyword>
<dbReference type="InterPro" id="IPR016181">
    <property type="entry name" value="Acyl_CoA_acyltransferase"/>
</dbReference>
<dbReference type="EMBL" id="CP099717">
    <property type="protein sequence ID" value="USV57754.1"/>
    <property type="molecule type" value="Genomic_DNA"/>
</dbReference>
<dbReference type="InterPro" id="IPR000182">
    <property type="entry name" value="GNAT_dom"/>
</dbReference>
<protein>
    <submittedName>
        <fullName evidence="2">GNAT family N-acetyltransferase</fullName>
    </submittedName>
</protein>
<dbReference type="Pfam" id="PF00583">
    <property type="entry name" value="Acetyltransf_1"/>
    <property type="match status" value="1"/>
</dbReference>
<organism evidence="2 3">
    <name type="scientific">Aeromonas encheleia</name>
    <dbReference type="NCBI Taxonomy" id="73010"/>
    <lineage>
        <taxon>Bacteria</taxon>
        <taxon>Pseudomonadati</taxon>
        <taxon>Pseudomonadota</taxon>
        <taxon>Gammaproteobacteria</taxon>
        <taxon>Aeromonadales</taxon>
        <taxon>Aeromonadaceae</taxon>
        <taxon>Aeromonas</taxon>
    </lineage>
</organism>
<evidence type="ECO:0000313" key="3">
    <source>
        <dbReference type="Proteomes" id="UP001056890"/>
    </source>
</evidence>
<sequence>MSEVVIGCAVEGDLDGIAALQAENQADRGGSLAASLPRDKIAEMMGAMPLIVARREGRVTGFLMTGSRAMTIEVPVVRAMFSAYEGAPDAYVYGPICVAAEARGQGLAQAMFSALRQQLPAREGILFIRRDKIASLRAHEKMGMHEVAAFEFGGNEFAVLSYLG</sequence>
<dbReference type="GO" id="GO:0016747">
    <property type="term" value="F:acyltransferase activity, transferring groups other than amino-acyl groups"/>
    <property type="evidence" value="ECO:0007669"/>
    <property type="project" value="InterPro"/>
</dbReference>
<reference evidence="2" key="1">
    <citation type="submission" date="2022-06" db="EMBL/GenBank/DDBJ databases">
        <title>Complete Genome of Aeromonas sp. Strain SOD01 Isolated from an Urban Freshwater Stream.</title>
        <authorList>
            <person name="Williams L.E."/>
            <person name="Brysgel T."/>
            <person name="Capestro E.M."/>
            <person name="Foltz G.V."/>
            <person name="Gardner A.E."/>
            <person name="Ingrassia J."/>
            <person name="Peterson E."/>
            <person name="Arruda J."/>
            <person name="Flaherty I."/>
            <person name="Hunt M."/>
            <person name="Pappas G."/>
            <person name="Ramsaran S."/>
            <person name="Rocha M."/>
        </authorList>
    </citation>
    <scope>NUCLEOTIDE SEQUENCE</scope>
    <source>
        <strain evidence="2">SOD01</strain>
    </source>
</reference>
<name>A0AAE9MFR3_9GAMM</name>
<evidence type="ECO:0000259" key="1">
    <source>
        <dbReference type="PROSITE" id="PS51186"/>
    </source>
</evidence>
<dbReference type="SUPFAM" id="SSF55729">
    <property type="entry name" value="Acyl-CoA N-acyltransferases (Nat)"/>
    <property type="match status" value="1"/>
</dbReference>
<dbReference type="RefSeq" id="WP_252995388.1">
    <property type="nucleotide sequence ID" value="NZ_CP099717.1"/>
</dbReference>